<proteinExistence type="predicted"/>
<comment type="caution">
    <text evidence="1">The sequence shown here is derived from an EMBL/GenBank/DDBJ whole genome shotgun (WGS) entry which is preliminary data.</text>
</comment>
<dbReference type="Proteomes" id="UP000765509">
    <property type="component" value="Unassembled WGS sequence"/>
</dbReference>
<gene>
    <name evidence="1" type="ORF">O181_091131</name>
</gene>
<protein>
    <submittedName>
        <fullName evidence="1">Uncharacterized protein</fullName>
    </submittedName>
</protein>
<dbReference type="EMBL" id="AVOT02057273">
    <property type="protein sequence ID" value="MBW0551416.1"/>
    <property type="molecule type" value="Genomic_DNA"/>
</dbReference>
<evidence type="ECO:0000313" key="2">
    <source>
        <dbReference type="Proteomes" id="UP000765509"/>
    </source>
</evidence>
<accession>A0A9Q3IWX2</accession>
<evidence type="ECO:0000313" key="1">
    <source>
        <dbReference type="EMBL" id="MBW0551416.1"/>
    </source>
</evidence>
<name>A0A9Q3IWX2_9BASI</name>
<organism evidence="1 2">
    <name type="scientific">Austropuccinia psidii MF-1</name>
    <dbReference type="NCBI Taxonomy" id="1389203"/>
    <lineage>
        <taxon>Eukaryota</taxon>
        <taxon>Fungi</taxon>
        <taxon>Dikarya</taxon>
        <taxon>Basidiomycota</taxon>
        <taxon>Pucciniomycotina</taxon>
        <taxon>Pucciniomycetes</taxon>
        <taxon>Pucciniales</taxon>
        <taxon>Sphaerophragmiaceae</taxon>
        <taxon>Austropuccinia</taxon>
    </lineage>
</organism>
<reference evidence="1" key="1">
    <citation type="submission" date="2021-03" db="EMBL/GenBank/DDBJ databases">
        <title>Draft genome sequence of rust myrtle Austropuccinia psidii MF-1, a brazilian biotype.</title>
        <authorList>
            <person name="Quecine M.C."/>
            <person name="Pachon D.M.R."/>
            <person name="Bonatelli M.L."/>
            <person name="Correr F.H."/>
            <person name="Franceschini L.M."/>
            <person name="Leite T.F."/>
            <person name="Margarido G.R.A."/>
            <person name="Almeida C.A."/>
            <person name="Ferrarezi J.A."/>
            <person name="Labate C.A."/>
        </authorList>
    </citation>
    <scope>NUCLEOTIDE SEQUENCE</scope>
    <source>
        <strain evidence="1">MF-1</strain>
    </source>
</reference>
<keyword evidence="2" id="KW-1185">Reference proteome</keyword>
<dbReference type="AlphaFoldDB" id="A0A9Q3IWX2"/>
<sequence length="95" mass="10753">MWGHKLNVKAFSVAFTNVKDLHLFKFDLDGGNVLQGYSAIPTEMGLNKSAFVGPRGQAAKRKIDCPFSHASNENNHRRNCRSVMRNHLRRGLTRD</sequence>